<dbReference type="Pfam" id="PF20463">
    <property type="entry name" value="PDH_C"/>
    <property type="match status" value="1"/>
</dbReference>
<dbReference type="InterPro" id="IPR046826">
    <property type="entry name" value="PDH_N"/>
</dbReference>
<protein>
    <submittedName>
        <fullName evidence="3">Prephenate dehydrogenase</fullName>
    </submittedName>
</protein>
<gene>
    <name evidence="3" type="ORF">BC643_2553</name>
</gene>
<evidence type="ECO:0000313" key="3">
    <source>
        <dbReference type="EMBL" id="RKD92183.1"/>
    </source>
</evidence>
<dbReference type="FunFam" id="3.40.50.720:FF:000208">
    <property type="entry name" value="Prephenate dehydrogenase"/>
    <property type="match status" value="1"/>
</dbReference>
<dbReference type="InterPro" id="IPR046825">
    <property type="entry name" value="PDH_C"/>
</dbReference>
<dbReference type="InterPro" id="IPR008927">
    <property type="entry name" value="6-PGluconate_DH-like_C_sf"/>
</dbReference>
<dbReference type="PANTHER" id="PTHR21363:SF0">
    <property type="entry name" value="PREPHENATE DEHYDROGENASE [NADP(+)]"/>
    <property type="match status" value="1"/>
</dbReference>
<keyword evidence="1" id="KW-0560">Oxidoreductase</keyword>
<dbReference type="SUPFAM" id="SSF51735">
    <property type="entry name" value="NAD(P)-binding Rossmann-fold domains"/>
    <property type="match status" value="1"/>
</dbReference>
<dbReference type="GO" id="GO:0006571">
    <property type="term" value="P:tyrosine biosynthetic process"/>
    <property type="evidence" value="ECO:0007669"/>
    <property type="project" value="InterPro"/>
</dbReference>
<dbReference type="InterPro" id="IPR003099">
    <property type="entry name" value="Prephen_DH"/>
</dbReference>
<dbReference type="InterPro" id="IPR036291">
    <property type="entry name" value="NAD(P)-bd_dom_sf"/>
</dbReference>
<evidence type="ECO:0000256" key="1">
    <source>
        <dbReference type="ARBA" id="ARBA00023002"/>
    </source>
</evidence>
<dbReference type="SUPFAM" id="SSF48179">
    <property type="entry name" value="6-phosphogluconate dehydrogenase C-terminal domain-like"/>
    <property type="match status" value="1"/>
</dbReference>
<dbReference type="NCBIfam" id="NF006307">
    <property type="entry name" value="PRK08507.1"/>
    <property type="match status" value="1"/>
</dbReference>
<dbReference type="Gene3D" id="1.10.3660.10">
    <property type="entry name" value="6-phosphogluconate dehydrogenase C-terminal like domain"/>
    <property type="match status" value="1"/>
</dbReference>
<proteinExistence type="predicted"/>
<dbReference type="InterPro" id="IPR050812">
    <property type="entry name" value="Preph/Arog_dehydrog"/>
</dbReference>
<dbReference type="GO" id="GO:0004665">
    <property type="term" value="F:prephenate dehydrogenase (NADP+) activity"/>
    <property type="evidence" value="ECO:0007669"/>
    <property type="project" value="InterPro"/>
</dbReference>
<accession>A0A419W9Q4</accession>
<dbReference type="Pfam" id="PF02153">
    <property type="entry name" value="PDH_N"/>
    <property type="match status" value="1"/>
</dbReference>
<name>A0A419W9Q4_9BACT</name>
<comment type="caution">
    <text evidence="3">The sequence shown here is derived from an EMBL/GenBank/DDBJ whole genome shotgun (WGS) entry which is preliminary data.</text>
</comment>
<sequence length="297" mass="32617">MNVSIVGLGLIGGSVAKDLRKANFATHLIGVEASEAHAEEALRINLVDEVLPLNDAVAKSDLVVIAIPVDKIRQILPQVLDQIQPGTTVTDLGSTKQLIADVVEGHPKRRNYVAAHPMSGTENSGPSAAMDGLFEGKITIICDQEKSGPQHLALVEKMFQCLGMNIAYMSADEQDHSTAYISHLPHVVAYALANAAMSKENRHIIFDLASGGFNSTVRLAKSTPSMWGPIFQDNQKYIIESLDTYIKHLKEFRESILNDEQRMYELMENATKIREVLGGANPSLIKNEEKIIKLYTK</sequence>
<evidence type="ECO:0000259" key="2">
    <source>
        <dbReference type="PROSITE" id="PS51176"/>
    </source>
</evidence>
<feature type="domain" description="Prephenate/arogenate dehydrogenase" evidence="2">
    <location>
        <begin position="1"/>
        <end position="288"/>
    </location>
</feature>
<dbReference type="Proteomes" id="UP000283387">
    <property type="component" value="Unassembled WGS sequence"/>
</dbReference>
<organism evidence="3 4">
    <name type="scientific">Mangrovibacterium diazotrophicum</name>
    <dbReference type="NCBI Taxonomy" id="1261403"/>
    <lineage>
        <taxon>Bacteria</taxon>
        <taxon>Pseudomonadati</taxon>
        <taxon>Bacteroidota</taxon>
        <taxon>Bacteroidia</taxon>
        <taxon>Marinilabiliales</taxon>
        <taxon>Prolixibacteraceae</taxon>
        <taxon>Mangrovibacterium</taxon>
    </lineage>
</organism>
<keyword evidence="4" id="KW-1185">Reference proteome</keyword>
<dbReference type="OrthoDB" id="9802008at2"/>
<dbReference type="PANTHER" id="PTHR21363">
    <property type="entry name" value="PREPHENATE DEHYDROGENASE"/>
    <property type="match status" value="1"/>
</dbReference>
<dbReference type="Gene3D" id="3.40.50.720">
    <property type="entry name" value="NAD(P)-binding Rossmann-like Domain"/>
    <property type="match status" value="1"/>
</dbReference>
<evidence type="ECO:0000313" key="4">
    <source>
        <dbReference type="Proteomes" id="UP000283387"/>
    </source>
</evidence>
<dbReference type="EMBL" id="RAPN01000001">
    <property type="protein sequence ID" value="RKD92183.1"/>
    <property type="molecule type" value="Genomic_DNA"/>
</dbReference>
<dbReference type="GO" id="GO:0008977">
    <property type="term" value="F:prephenate dehydrogenase (NAD+) activity"/>
    <property type="evidence" value="ECO:0007669"/>
    <property type="project" value="InterPro"/>
</dbReference>
<dbReference type="GO" id="GO:0070403">
    <property type="term" value="F:NAD+ binding"/>
    <property type="evidence" value="ECO:0007669"/>
    <property type="project" value="InterPro"/>
</dbReference>
<dbReference type="AlphaFoldDB" id="A0A419W9Q4"/>
<reference evidence="3 4" key="1">
    <citation type="submission" date="2018-09" db="EMBL/GenBank/DDBJ databases">
        <title>Genomic Encyclopedia of Archaeal and Bacterial Type Strains, Phase II (KMG-II): from individual species to whole genera.</title>
        <authorList>
            <person name="Goeker M."/>
        </authorList>
    </citation>
    <scope>NUCLEOTIDE SEQUENCE [LARGE SCALE GENOMIC DNA]</scope>
    <source>
        <strain evidence="3 4">DSM 27148</strain>
    </source>
</reference>
<dbReference type="PROSITE" id="PS51176">
    <property type="entry name" value="PDH_ADH"/>
    <property type="match status" value="1"/>
</dbReference>